<reference evidence="1 2" key="1">
    <citation type="journal article" date="2021" name="Plant Biotechnol. J.">
        <title>Multi-omics assisted identification of the key and species-specific regulatory components of drought-tolerant mechanisms in Gossypium stocksii.</title>
        <authorList>
            <person name="Yu D."/>
            <person name="Ke L."/>
            <person name="Zhang D."/>
            <person name="Wu Y."/>
            <person name="Sun Y."/>
            <person name="Mei J."/>
            <person name="Sun J."/>
            <person name="Sun Y."/>
        </authorList>
    </citation>
    <scope>NUCLEOTIDE SEQUENCE [LARGE SCALE GENOMIC DNA]</scope>
    <source>
        <strain evidence="2">cv. E1</strain>
        <tissue evidence="1">Leaf</tissue>
    </source>
</reference>
<accession>A0A9D3ZM95</accession>
<dbReference type="EMBL" id="JAIQCV010000011">
    <property type="protein sequence ID" value="KAH1047177.1"/>
    <property type="molecule type" value="Genomic_DNA"/>
</dbReference>
<dbReference type="OrthoDB" id="1920930at2759"/>
<evidence type="ECO:0000313" key="2">
    <source>
        <dbReference type="Proteomes" id="UP000828251"/>
    </source>
</evidence>
<dbReference type="AlphaFoldDB" id="A0A9D3ZM95"/>
<comment type="caution">
    <text evidence="1">The sequence shown here is derived from an EMBL/GenBank/DDBJ whole genome shotgun (WGS) entry which is preliminary data.</text>
</comment>
<gene>
    <name evidence="1" type="ORF">J1N35_037961</name>
</gene>
<name>A0A9D3ZM95_9ROSI</name>
<proteinExistence type="predicted"/>
<organism evidence="1 2">
    <name type="scientific">Gossypium stocksii</name>
    <dbReference type="NCBI Taxonomy" id="47602"/>
    <lineage>
        <taxon>Eukaryota</taxon>
        <taxon>Viridiplantae</taxon>
        <taxon>Streptophyta</taxon>
        <taxon>Embryophyta</taxon>
        <taxon>Tracheophyta</taxon>
        <taxon>Spermatophyta</taxon>
        <taxon>Magnoliopsida</taxon>
        <taxon>eudicotyledons</taxon>
        <taxon>Gunneridae</taxon>
        <taxon>Pentapetalae</taxon>
        <taxon>rosids</taxon>
        <taxon>malvids</taxon>
        <taxon>Malvales</taxon>
        <taxon>Malvaceae</taxon>
        <taxon>Malvoideae</taxon>
        <taxon>Gossypium</taxon>
    </lineage>
</organism>
<dbReference type="Proteomes" id="UP000828251">
    <property type="component" value="Unassembled WGS sequence"/>
</dbReference>
<feature type="non-terminal residue" evidence="1">
    <location>
        <position position="1"/>
    </location>
</feature>
<keyword evidence="2" id="KW-1185">Reference proteome</keyword>
<sequence length="64" mass="7473">KARKCWEEYDEIAYYYMLASVTNTFDKQLESYKTAKVILDKQEDMFVGQVALARQLAITNLMNA</sequence>
<evidence type="ECO:0000313" key="1">
    <source>
        <dbReference type="EMBL" id="KAH1047177.1"/>
    </source>
</evidence>
<protein>
    <submittedName>
        <fullName evidence="1">Uncharacterized protein</fullName>
    </submittedName>
</protein>